<dbReference type="HOGENOM" id="CLU_2389711_0_0_1"/>
<protein>
    <submittedName>
        <fullName evidence="1">Uncharacterized protein</fullName>
    </submittedName>
</protein>
<keyword evidence="2" id="KW-1185">Reference proteome</keyword>
<evidence type="ECO:0000313" key="1">
    <source>
        <dbReference type="EnsemblPlants" id="OB06G27020.1"/>
    </source>
</evidence>
<dbReference type="Proteomes" id="UP000006038">
    <property type="component" value="Chromosome 6"/>
</dbReference>
<evidence type="ECO:0000313" key="2">
    <source>
        <dbReference type="Proteomes" id="UP000006038"/>
    </source>
</evidence>
<proteinExistence type="predicted"/>
<sequence length="94" mass="10736">MWCRARVCRLLLGRLLLLLVVGACLFFILPAVAQKDSVGRTQIKLTGTLMHSKNLCPALEWSKKRLSCLRVWHVIGSTFDVNNYQAERQKHNAE</sequence>
<dbReference type="AlphaFoldDB" id="J3MFA8"/>
<reference evidence="1" key="2">
    <citation type="submission" date="2013-04" db="UniProtKB">
        <authorList>
            <consortium name="EnsemblPlants"/>
        </authorList>
    </citation>
    <scope>IDENTIFICATION</scope>
</reference>
<accession>J3MFA8</accession>
<dbReference type="Gramene" id="OB06G27020.1">
    <property type="protein sequence ID" value="OB06G27020.1"/>
    <property type="gene ID" value="OB06G27020"/>
</dbReference>
<name>J3MFA8_ORYBR</name>
<organism evidence="1">
    <name type="scientific">Oryza brachyantha</name>
    <name type="common">malo sina</name>
    <dbReference type="NCBI Taxonomy" id="4533"/>
    <lineage>
        <taxon>Eukaryota</taxon>
        <taxon>Viridiplantae</taxon>
        <taxon>Streptophyta</taxon>
        <taxon>Embryophyta</taxon>
        <taxon>Tracheophyta</taxon>
        <taxon>Spermatophyta</taxon>
        <taxon>Magnoliopsida</taxon>
        <taxon>Liliopsida</taxon>
        <taxon>Poales</taxon>
        <taxon>Poaceae</taxon>
        <taxon>BOP clade</taxon>
        <taxon>Oryzoideae</taxon>
        <taxon>Oryzeae</taxon>
        <taxon>Oryzinae</taxon>
        <taxon>Oryza</taxon>
    </lineage>
</organism>
<dbReference type="EnsemblPlants" id="OB06G27020.1">
    <property type="protein sequence ID" value="OB06G27020.1"/>
    <property type="gene ID" value="OB06G27020"/>
</dbReference>
<reference evidence="1" key="1">
    <citation type="journal article" date="2013" name="Nat. Commun.">
        <title>Whole-genome sequencing of Oryza brachyantha reveals mechanisms underlying Oryza genome evolution.</title>
        <authorList>
            <person name="Chen J."/>
            <person name="Huang Q."/>
            <person name="Gao D."/>
            <person name="Wang J."/>
            <person name="Lang Y."/>
            <person name="Liu T."/>
            <person name="Li B."/>
            <person name="Bai Z."/>
            <person name="Luis Goicoechea J."/>
            <person name="Liang C."/>
            <person name="Chen C."/>
            <person name="Zhang W."/>
            <person name="Sun S."/>
            <person name="Liao Y."/>
            <person name="Zhang X."/>
            <person name="Yang L."/>
            <person name="Song C."/>
            <person name="Wang M."/>
            <person name="Shi J."/>
            <person name="Liu G."/>
            <person name="Liu J."/>
            <person name="Zhou H."/>
            <person name="Zhou W."/>
            <person name="Yu Q."/>
            <person name="An N."/>
            <person name="Chen Y."/>
            <person name="Cai Q."/>
            <person name="Wang B."/>
            <person name="Liu B."/>
            <person name="Min J."/>
            <person name="Huang Y."/>
            <person name="Wu H."/>
            <person name="Li Z."/>
            <person name="Zhang Y."/>
            <person name="Yin Y."/>
            <person name="Song W."/>
            <person name="Jiang J."/>
            <person name="Jackson S.A."/>
            <person name="Wing R.A."/>
            <person name="Wang J."/>
            <person name="Chen M."/>
        </authorList>
    </citation>
    <scope>NUCLEOTIDE SEQUENCE [LARGE SCALE GENOMIC DNA]</scope>
    <source>
        <strain evidence="1">cv. IRGC 101232</strain>
    </source>
</reference>